<keyword evidence="1" id="KW-1133">Transmembrane helix</keyword>
<evidence type="ECO:0000256" key="1">
    <source>
        <dbReference type="SAM" id="Phobius"/>
    </source>
</evidence>
<dbReference type="AlphaFoldDB" id="A0A377HHD2"/>
<feature type="transmembrane region" description="Helical" evidence="1">
    <location>
        <begin position="33"/>
        <end position="51"/>
    </location>
</feature>
<sequence length="60" mass="6643">MMSRKKDYLGLLVAIVGLSTLILVLDLPNKTNNFISIGIAAVVLVIMRELFDITKSKNTH</sequence>
<dbReference type="Proteomes" id="UP000254060">
    <property type="component" value="Unassembled WGS sequence"/>
</dbReference>
<keyword evidence="1" id="KW-0472">Membrane</keyword>
<evidence type="ECO:0000313" key="3">
    <source>
        <dbReference type="EMBL" id="STO53340.1"/>
    </source>
</evidence>
<gene>
    <name evidence="2" type="ORF">NCTC13163_03301</name>
    <name evidence="3" type="ORF">NCTC13163_03321</name>
</gene>
<evidence type="ECO:0000313" key="4">
    <source>
        <dbReference type="Proteomes" id="UP000254060"/>
    </source>
</evidence>
<protein>
    <submittedName>
        <fullName evidence="2">Uncharacterized protein</fullName>
    </submittedName>
</protein>
<dbReference type="EMBL" id="UGGP01000004">
    <property type="protein sequence ID" value="STO53340.1"/>
    <property type="molecule type" value="Genomic_DNA"/>
</dbReference>
<dbReference type="EMBL" id="UGGP01000004">
    <property type="protein sequence ID" value="STO53320.1"/>
    <property type="molecule type" value="Genomic_DNA"/>
</dbReference>
<keyword evidence="1" id="KW-0812">Transmembrane</keyword>
<proteinExistence type="predicted"/>
<organism evidence="2 4">
    <name type="scientific">Exiguobacterium aurantiacum</name>
    <dbReference type="NCBI Taxonomy" id="33987"/>
    <lineage>
        <taxon>Bacteria</taxon>
        <taxon>Bacillati</taxon>
        <taxon>Bacillota</taxon>
        <taxon>Bacilli</taxon>
        <taxon>Bacillales</taxon>
        <taxon>Bacillales Family XII. Incertae Sedis</taxon>
        <taxon>Exiguobacterium</taxon>
    </lineage>
</organism>
<accession>A0A377HHD2</accession>
<name>A0A377HHD2_9BACL</name>
<evidence type="ECO:0000313" key="2">
    <source>
        <dbReference type="EMBL" id="STO53320.1"/>
    </source>
</evidence>
<reference evidence="2 4" key="1">
    <citation type="submission" date="2018-06" db="EMBL/GenBank/DDBJ databases">
        <authorList>
            <consortium name="Pathogen Informatics"/>
            <person name="Doyle S."/>
        </authorList>
    </citation>
    <scope>NUCLEOTIDE SEQUENCE [LARGE SCALE GENOMIC DNA]</scope>
    <source>
        <strain evidence="2 4">NCTC13163</strain>
    </source>
</reference>
<feature type="transmembrane region" description="Helical" evidence="1">
    <location>
        <begin position="7"/>
        <end position="27"/>
    </location>
</feature>